<reference evidence="2 3" key="1">
    <citation type="submission" date="2019-06" db="EMBL/GenBank/DDBJ databases">
        <title>Genomic Encyclopedia of Type Strains, Phase IV (KMG-V): Genome sequencing to study the core and pangenomes of soil and plant-associated prokaryotes.</title>
        <authorList>
            <person name="Whitman W."/>
        </authorList>
    </citation>
    <scope>NUCLEOTIDE SEQUENCE [LARGE SCALE GENOMIC DNA]</scope>
    <source>
        <strain evidence="2 3">BR 12005</strain>
    </source>
</reference>
<sequence length="162" mass="17118">MRGTYLAAAAAALWASLAAYPAQAATVIATCGPSKGTAYFFPNPQMKGPDTGWHDDGIDGGTVSLVMLGDKPGAVEDKPDLIFKDSYGTRSATQDGATVSILAANTLNRIVIVQAFYSGSETVEVYTFRIGPDKRGEVLWSAARAGGTFQKSALMRAECRFN</sequence>
<evidence type="ECO:0000256" key="1">
    <source>
        <dbReference type="SAM" id="SignalP"/>
    </source>
</evidence>
<gene>
    <name evidence="2" type="ORF">FBZ87_10378</name>
</gene>
<keyword evidence="1" id="KW-0732">Signal</keyword>
<dbReference type="EMBL" id="VITV01000003">
    <property type="protein sequence ID" value="TWB77263.1"/>
    <property type="molecule type" value="Genomic_DNA"/>
</dbReference>
<name>A0A560K1P3_9PROT</name>
<feature type="signal peptide" evidence="1">
    <location>
        <begin position="1"/>
        <end position="24"/>
    </location>
</feature>
<organism evidence="2 3">
    <name type="scientific">Nitrospirillum amazonense</name>
    <dbReference type="NCBI Taxonomy" id="28077"/>
    <lineage>
        <taxon>Bacteria</taxon>
        <taxon>Pseudomonadati</taxon>
        <taxon>Pseudomonadota</taxon>
        <taxon>Alphaproteobacteria</taxon>
        <taxon>Rhodospirillales</taxon>
        <taxon>Azospirillaceae</taxon>
        <taxon>Nitrospirillum</taxon>
    </lineage>
</organism>
<dbReference type="RefSeq" id="WP_145609897.1">
    <property type="nucleotide sequence ID" value="NZ_VITV01000003.1"/>
</dbReference>
<evidence type="ECO:0000313" key="2">
    <source>
        <dbReference type="EMBL" id="TWB77263.1"/>
    </source>
</evidence>
<protein>
    <submittedName>
        <fullName evidence="2">Uncharacterized protein</fullName>
    </submittedName>
</protein>
<accession>A0A560K1P3</accession>
<feature type="chain" id="PRO_5021720373" evidence="1">
    <location>
        <begin position="25"/>
        <end position="162"/>
    </location>
</feature>
<proteinExistence type="predicted"/>
<evidence type="ECO:0000313" key="3">
    <source>
        <dbReference type="Proteomes" id="UP000320516"/>
    </source>
</evidence>
<comment type="caution">
    <text evidence="2">The sequence shown here is derived from an EMBL/GenBank/DDBJ whole genome shotgun (WGS) entry which is preliminary data.</text>
</comment>
<dbReference type="Proteomes" id="UP000320516">
    <property type="component" value="Unassembled WGS sequence"/>
</dbReference>
<dbReference type="AlphaFoldDB" id="A0A560K1P3"/>